<evidence type="ECO:0000313" key="2">
    <source>
        <dbReference type="EMBL" id="CAH2088975.1"/>
    </source>
</evidence>
<dbReference type="InterPro" id="IPR029526">
    <property type="entry name" value="PGBD"/>
</dbReference>
<keyword evidence="3" id="KW-1185">Reference proteome</keyword>
<protein>
    <recommendedName>
        <fullName evidence="1">PiggyBac transposable element-derived protein domain-containing protein</fullName>
    </recommendedName>
</protein>
<reference evidence="2" key="1">
    <citation type="submission" date="2022-03" db="EMBL/GenBank/DDBJ databases">
        <authorList>
            <person name="Tunstrom K."/>
        </authorList>
    </citation>
    <scope>NUCLEOTIDE SEQUENCE</scope>
</reference>
<dbReference type="AlphaFoldDB" id="A0AAU9TP70"/>
<feature type="domain" description="PiggyBac transposable element-derived protein" evidence="1">
    <location>
        <begin position="3"/>
        <end position="62"/>
    </location>
</feature>
<sequence>MHHNNKIDNITGKPEVIMYYNSTKGGIHMVDQKCSVHSSSRRTTHLPMAVFFRVVDMACCNAQVIYESQSDVPKLKRLDFLKSIAENLNESNLMTRLHSTRLPRQILEKRNS</sequence>
<evidence type="ECO:0000259" key="1">
    <source>
        <dbReference type="Pfam" id="PF13843"/>
    </source>
</evidence>
<dbReference type="EMBL" id="CAKOGL010000007">
    <property type="protein sequence ID" value="CAH2088975.1"/>
    <property type="molecule type" value="Genomic_DNA"/>
</dbReference>
<dbReference type="Proteomes" id="UP001153954">
    <property type="component" value="Unassembled WGS sequence"/>
</dbReference>
<comment type="caution">
    <text evidence="2">The sequence shown here is derived from an EMBL/GenBank/DDBJ whole genome shotgun (WGS) entry which is preliminary data.</text>
</comment>
<gene>
    <name evidence="2" type="ORF">EEDITHA_LOCUS5077</name>
</gene>
<organism evidence="2 3">
    <name type="scientific">Euphydryas editha</name>
    <name type="common">Edith's checkerspot</name>
    <dbReference type="NCBI Taxonomy" id="104508"/>
    <lineage>
        <taxon>Eukaryota</taxon>
        <taxon>Metazoa</taxon>
        <taxon>Ecdysozoa</taxon>
        <taxon>Arthropoda</taxon>
        <taxon>Hexapoda</taxon>
        <taxon>Insecta</taxon>
        <taxon>Pterygota</taxon>
        <taxon>Neoptera</taxon>
        <taxon>Endopterygota</taxon>
        <taxon>Lepidoptera</taxon>
        <taxon>Glossata</taxon>
        <taxon>Ditrysia</taxon>
        <taxon>Papilionoidea</taxon>
        <taxon>Nymphalidae</taxon>
        <taxon>Nymphalinae</taxon>
        <taxon>Euphydryas</taxon>
    </lineage>
</organism>
<proteinExistence type="predicted"/>
<dbReference type="Pfam" id="PF13843">
    <property type="entry name" value="DDE_Tnp_1_7"/>
    <property type="match status" value="1"/>
</dbReference>
<name>A0AAU9TP70_EUPED</name>
<evidence type="ECO:0000313" key="3">
    <source>
        <dbReference type="Proteomes" id="UP001153954"/>
    </source>
</evidence>
<accession>A0AAU9TP70</accession>